<accession>A0A7R8UPE6</accession>
<evidence type="ECO:0000256" key="2">
    <source>
        <dbReference type="ARBA" id="ARBA00022801"/>
    </source>
</evidence>
<feature type="chain" id="PRO_5031342857" description="Peptidase S1 domain-containing protein" evidence="5">
    <location>
        <begin position="19"/>
        <end position="134"/>
    </location>
</feature>
<evidence type="ECO:0000313" key="7">
    <source>
        <dbReference type="EMBL" id="CAD7084569.1"/>
    </source>
</evidence>
<dbReference type="PANTHER" id="PTHR24276">
    <property type="entry name" value="POLYSERASE-RELATED"/>
    <property type="match status" value="1"/>
</dbReference>
<keyword evidence="8" id="KW-1185">Reference proteome</keyword>
<evidence type="ECO:0000256" key="1">
    <source>
        <dbReference type="ARBA" id="ARBA00022670"/>
    </source>
</evidence>
<keyword evidence="3" id="KW-0720">Serine protease</keyword>
<dbReference type="InterPro" id="IPR001254">
    <property type="entry name" value="Trypsin_dom"/>
</dbReference>
<keyword evidence="2" id="KW-0378">Hydrolase</keyword>
<dbReference type="InParanoid" id="A0A7R8UPE6"/>
<evidence type="ECO:0000256" key="5">
    <source>
        <dbReference type="SAM" id="SignalP"/>
    </source>
</evidence>
<dbReference type="GO" id="GO:0006508">
    <property type="term" value="P:proteolysis"/>
    <property type="evidence" value="ECO:0007669"/>
    <property type="project" value="UniProtKB-KW"/>
</dbReference>
<name>A0A7R8UPE6_HERIL</name>
<sequence>MLLFKFLIVLIAFKNILAGSNRTGGNTVAPKVHTAKFAAGIQLLYPKDEHLCGGVMINLMHVLTAATCVQGFEEGWNLAQLKLKTSDQSQENRASTFFIHDSFNRETGENNLAVIKVGMDEVISKPVLQGIMWK</sequence>
<keyword evidence="1" id="KW-0645">Protease</keyword>
<dbReference type="Pfam" id="PF00089">
    <property type="entry name" value="Trypsin"/>
    <property type="match status" value="1"/>
</dbReference>
<keyword evidence="4" id="KW-1015">Disulfide bond</keyword>
<gene>
    <name evidence="7" type="ORF">HERILL_LOCUS7456</name>
</gene>
<reference evidence="7 8" key="1">
    <citation type="submission" date="2020-11" db="EMBL/GenBank/DDBJ databases">
        <authorList>
            <person name="Wallbank WR R."/>
            <person name="Pardo Diaz C."/>
            <person name="Kozak K."/>
            <person name="Martin S."/>
            <person name="Jiggins C."/>
            <person name="Moest M."/>
            <person name="Warren A I."/>
            <person name="Generalovic N T."/>
            <person name="Byers J.R.P. K."/>
            <person name="Montejo-Kovacevich G."/>
            <person name="Yen C E."/>
        </authorList>
    </citation>
    <scope>NUCLEOTIDE SEQUENCE [LARGE SCALE GENOMIC DNA]</scope>
</reference>
<dbReference type="InterPro" id="IPR009003">
    <property type="entry name" value="Peptidase_S1_PA"/>
</dbReference>
<evidence type="ECO:0000313" key="8">
    <source>
        <dbReference type="Proteomes" id="UP000594454"/>
    </source>
</evidence>
<dbReference type="Gene3D" id="2.40.10.10">
    <property type="entry name" value="Trypsin-like serine proteases"/>
    <property type="match status" value="1"/>
</dbReference>
<evidence type="ECO:0000259" key="6">
    <source>
        <dbReference type="Pfam" id="PF00089"/>
    </source>
</evidence>
<dbReference type="InterPro" id="IPR043504">
    <property type="entry name" value="Peptidase_S1_PA_chymotrypsin"/>
</dbReference>
<keyword evidence="5" id="KW-0732">Signal</keyword>
<dbReference type="EMBL" id="LR899011">
    <property type="protein sequence ID" value="CAD7084569.1"/>
    <property type="molecule type" value="Genomic_DNA"/>
</dbReference>
<dbReference type="GO" id="GO:0004252">
    <property type="term" value="F:serine-type endopeptidase activity"/>
    <property type="evidence" value="ECO:0007669"/>
    <property type="project" value="InterPro"/>
</dbReference>
<protein>
    <recommendedName>
        <fullName evidence="6">Peptidase S1 domain-containing protein</fullName>
    </recommendedName>
</protein>
<evidence type="ECO:0000256" key="4">
    <source>
        <dbReference type="ARBA" id="ARBA00023157"/>
    </source>
</evidence>
<dbReference type="OrthoDB" id="7883244at2759"/>
<dbReference type="Proteomes" id="UP000594454">
    <property type="component" value="Chromosome 3"/>
</dbReference>
<dbReference type="PANTHER" id="PTHR24276:SF98">
    <property type="entry name" value="FI18310P1-RELATED"/>
    <property type="match status" value="1"/>
</dbReference>
<dbReference type="InterPro" id="IPR050430">
    <property type="entry name" value="Peptidase_S1"/>
</dbReference>
<organism evidence="7 8">
    <name type="scientific">Hermetia illucens</name>
    <name type="common">Black soldier fly</name>
    <dbReference type="NCBI Taxonomy" id="343691"/>
    <lineage>
        <taxon>Eukaryota</taxon>
        <taxon>Metazoa</taxon>
        <taxon>Ecdysozoa</taxon>
        <taxon>Arthropoda</taxon>
        <taxon>Hexapoda</taxon>
        <taxon>Insecta</taxon>
        <taxon>Pterygota</taxon>
        <taxon>Neoptera</taxon>
        <taxon>Endopterygota</taxon>
        <taxon>Diptera</taxon>
        <taxon>Brachycera</taxon>
        <taxon>Stratiomyomorpha</taxon>
        <taxon>Stratiomyidae</taxon>
        <taxon>Hermetiinae</taxon>
        <taxon>Hermetia</taxon>
    </lineage>
</organism>
<dbReference type="AlphaFoldDB" id="A0A7R8UPE6"/>
<feature type="domain" description="Peptidase S1" evidence="6">
    <location>
        <begin position="38"/>
        <end position="117"/>
    </location>
</feature>
<feature type="signal peptide" evidence="5">
    <location>
        <begin position="1"/>
        <end position="18"/>
    </location>
</feature>
<proteinExistence type="predicted"/>
<dbReference type="SUPFAM" id="SSF50494">
    <property type="entry name" value="Trypsin-like serine proteases"/>
    <property type="match status" value="1"/>
</dbReference>
<evidence type="ECO:0000256" key="3">
    <source>
        <dbReference type="ARBA" id="ARBA00022825"/>
    </source>
</evidence>